<dbReference type="InterPro" id="IPR051203">
    <property type="entry name" value="Polysaccharide_Synthase-Rel"/>
</dbReference>
<dbReference type="CDD" id="cd05237">
    <property type="entry name" value="UDP_invert_4-6DH_SDR_e"/>
    <property type="match status" value="1"/>
</dbReference>
<dbReference type="EMBL" id="QJUE01000002">
    <property type="protein sequence ID" value="PYE02979.1"/>
    <property type="molecule type" value="Genomic_DNA"/>
</dbReference>
<dbReference type="PANTHER" id="PTHR43318:SF1">
    <property type="entry name" value="POLYSACCHARIDE BIOSYNTHESIS PROTEIN EPSC-RELATED"/>
    <property type="match status" value="1"/>
</dbReference>
<dbReference type="InterPro" id="IPR003869">
    <property type="entry name" value="Polysac_CapD-like"/>
</dbReference>
<comment type="similarity">
    <text evidence="1">Belongs to the polysaccharide synthase family.</text>
</comment>
<keyword evidence="2" id="KW-0812">Transmembrane</keyword>
<evidence type="ECO:0000259" key="3">
    <source>
        <dbReference type="Pfam" id="PF02719"/>
    </source>
</evidence>
<dbReference type="InterPro" id="IPR036291">
    <property type="entry name" value="NAD(P)-bd_dom_sf"/>
</dbReference>
<feature type="transmembrane region" description="Helical" evidence="2">
    <location>
        <begin position="32"/>
        <end position="50"/>
    </location>
</feature>
<dbReference type="InterPro" id="IPR029063">
    <property type="entry name" value="SAM-dependent_MTases_sf"/>
</dbReference>
<evidence type="ECO:0000256" key="2">
    <source>
        <dbReference type="SAM" id="Phobius"/>
    </source>
</evidence>
<dbReference type="Proteomes" id="UP000247807">
    <property type="component" value="Unassembled WGS sequence"/>
</dbReference>
<dbReference type="PANTHER" id="PTHR43318">
    <property type="entry name" value="UDP-N-ACETYLGLUCOSAMINE 4,6-DEHYDRATASE"/>
    <property type="match status" value="1"/>
</dbReference>
<feature type="transmembrane region" description="Helical" evidence="2">
    <location>
        <begin position="129"/>
        <end position="147"/>
    </location>
</feature>
<dbReference type="Pfam" id="PF02719">
    <property type="entry name" value="Polysacc_synt_2"/>
    <property type="match status" value="1"/>
</dbReference>
<keyword evidence="2" id="KW-1133">Transmembrane helix</keyword>
<proteinExistence type="inferred from homology"/>
<keyword evidence="2" id="KW-0472">Membrane</keyword>
<feature type="transmembrane region" description="Helical" evidence="2">
    <location>
        <begin position="98"/>
        <end position="117"/>
    </location>
</feature>
<gene>
    <name evidence="4" type="ORF">DNJ73_04320</name>
</gene>
<evidence type="ECO:0000313" key="4">
    <source>
        <dbReference type="EMBL" id="PYE02979.1"/>
    </source>
</evidence>
<dbReference type="Gene3D" id="3.40.50.720">
    <property type="entry name" value="NAD(P)-binding Rossmann-like Domain"/>
    <property type="match status" value="2"/>
</dbReference>
<evidence type="ECO:0000313" key="5">
    <source>
        <dbReference type="Proteomes" id="UP000247807"/>
    </source>
</evidence>
<sequence>MVLHSQNLIRNIIYSLVRFVSYLKKVRSRTRFFILISIDFLALVLSFSLIEYSNKFSSLYFDPPFLIIKYVVSILIMQIIYIFFGNYSLRTLYFDSKAFYRTAFINFLSISFLYFLFRLFINDLFINKFLFLWLVSTFFLCLSRMFIKDILLSSSLRVNTKYTTIAIYGAGGAGAQLVNSLILDSKYKIYALYDDNPSLWNTEIFGIRISPPSNLLYDKDFIGKLFIAMPSVDEYSYSKVIRKVEQYKIPIMQVPSINEITKGIANIDSLRPIPIEKLLGRKVVPPFTNLLENAISNLNICVTGAGGSIGTELCMQILRLNPKKLLLIDFSEVSLYNLINKINEDLSSRNINIEVIPLLGSTTNYMFLKNNFMKHKIDVVYHSAAYKHVPLLEYNVLNAIKNNIFSSLNVCKASLCANVKKVTLISSDKAVRPTNIMGSTKRISELIFQAYDSQLNNNSINQKKNTIFSIVRFGNVLESSGSVVPLFKEQISKGGPITLTHKDIIRYFMTIPEAAQLVIQASQISKGGEVFILDMGEPVKIMDLAIKMIRLSGLELKNADNLQGDIEIVITGLRPGEKLYEELLIGGDCYPTEHPLIYLANELSIPYEELMTKINDLKSAYNNMDRTNALNLMNELLPDWQRSKINS</sequence>
<evidence type="ECO:0000256" key="1">
    <source>
        <dbReference type="ARBA" id="ARBA00007430"/>
    </source>
</evidence>
<reference evidence="4 5" key="1">
    <citation type="journal article" date="2018" name="Appl. Environ. Microbiol.">
        <title>Genome rearrangement shapes Prochlorococcus ecological adaptation.</title>
        <authorList>
            <person name="Yan W."/>
            <person name="Wei S."/>
            <person name="Wang Q."/>
            <person name="Xiao X."/>
            <person name="Zeng Q."/>
            <person name="Jiao N."/>
            <person name="Zhang R."/>
        </authorList>
    </citation>
    <scope>NUCLEOTIDE SEQUENCE [LARGE SCALE GENOMIC DNA]</scope>
    <source>
        <strain evidence="4 5">XMU1408</strain>
    </source>
</reference>
<dbReference type="OrthoDB" id="9803111at2"/>
<dbReference type="AlphaFoldDB" id="A0A318RAR5"/>
<accession>A0A318RAR5</accession>
<protein>
    <recommendedName>
        <fullName evidence="3">Polysaccharide biosynthesis protein CapD-like domain-containing protein</fullName>
    </recommendedName>
</protein>
<dbReference type="SUPFAM" id="SSF53335">
    <property type="entry name" value="S-adenosyl-L-methionine-dependent methyltransferases"/>
    <property type="match status" value="1"/>
</dbReference>
<comment type="caution">
    <text evidence="4">The sequence shown here is derived from an EMBL/GenBank/DDBJ whole genome shotgun (WGS) entry which is preliminary data.</text>
</comment>
<organism evidence="4 5">
    <name type="scientific">Prochlorococcus marinus XMU1408</name>
    <dbReference type="NCBI Taxonomy" id="2213228"/>
    <lineage>
        <taxon>Bacteria</taxon>
        <taxon>Bacillati</taxon>
        <taxon>Cyanobacteriota</taxon>
        <taxon>Cyanophyceae</taxon>
        <taxon>Synechococcales</taxon>
        <taxon>Prochlorococcaceae</taxon>
        <taxon>Prochlorococcus</taxon>
    </lineage>
</organism>
<feature type="domain" description="Polysaccharide biosynthesis protein CapD-like" evidence="3">
    <location>
        <begin position="300"/>
        <end position="600"/>
    </location>
</feature>
<name>A0A318RAR5_PROMR</name>
<dbReference type="SUPFAM" id="SSF51735">
    <property type="entry name" value="NAD(P)-binding Rossmann-fold domains"/>
    <property type="match status" value="1"/>
</dbReference>
<feature type="transmembrane region" description="Helical" evidence="2">
    <location>
        <begin position="70"/>
        <end position="89"/>
    </location>
</feature>